<dbReference type="AlphaFoldDB" id="A0AAN6SQB9"/>
<evidence type="ECO:0000313" key="3">
    <source>
        <dbReference type="Proteomes" id="UP001303115"/>
    </source>
</evidence>
<protein>
    <submittedName>
        <fullName evidence="2">Uncharacterized protein</fullName>
    </submittedName>
</protein>
<proteinExistence type="predicted"/>
<reference evidence="3" key="1">
    <citation type="journal article" date="2023" name="Mol. Phylogenet. Evol.">
        <title>Genome-scale phylogeny and comparative genomics of the fungal order Sordariales.</title>
        <authorList>
            <person name="Hensen N."/>
            <person name="Bonometti L."/>
            <person name="Westerberg I."/>
            <person name="Brannstrom I.O."/>
            <person name="Guillou S."/>
            <person name="Cros-Aarteil S."/>
            <person name="Calhoun S."/>
            <person name="Haridas S."/>
            <person name="Kuo A."/>
            <person name="Mondo S."/>
            <person name="Pangilinan J."/>
            <person name="Riley R."/>
            <person name="LaButti K."/>
            <person name="Andreopoulos B."/>
            <person name="Lipzen A."/>
            <person name="Chen C."/>
            <person name="Yan M."/>
            <person name="Daum C."/>
            <person name="Ng V."/>
            <person name="Clum A."/>
            <person name="Steindorff A."/>
            <person name="Ohm R.A."/>
            <person name="Martin F."/>
            <person name="Silar P."/>
            <person name="Natvig D.O."/>
            <person name="Lalanne C."/>
            <person name="Gautier V."/>
            <person name="Ament-Velasquez S.L."/>
            <person name="Kruys A."/>
            <person name="Hutchinson M.I."/>
            <person name="Powell A.J."/>
            <person name="Barry K."/>
            <person name="Miller A.N."/>
            <person name="Grigoriev I.V."/>
            <person name="Debuchy R."/>
            <person name="Gladieux P."/>
            <person name="Hiltunen Thoren M."/>
            <person name="Johannesson H."/>
        </authorList>
    </citation>
    <scope>NUCLEOTIDE SEQUENCE [LARGE SCALE GENOMIC DNA]</scope>
    <source>
        <strain evidence="3">CBS 284.82</strain>
    </source>
</reference>
<keyword evidence="3" id="KW-1185">Reference proteome</keyword>
<feature type="region of interest" description="Disordered" evidence="1">
    <location>
        <begin position="128"/>
        <end position="148"/>
    </location>
</feature>
<evidence type="ECO:0000313" key="2">
    <source>
        <dbReference type="EMBL" id="KAK4038692.1"/>
    </source>
</evidence>
<dbReference type="EMBL" id="MU854421">
    <property type="protein sequence ID" value="KAK4038692.1"/>
    <property type="molecule type" value="Genomic_DNA"/>
</dbReference>
<name>A0AAN6SQB9_9PEZI</name>
<gene>
    <name evidence="2" type="ORF">C8A01DRAFT_47716</name>
</gene>
<comment type="caution">
    <text evidence="2">The sequence shown here is derived from an EMBL/GenBank/DDBJ whole genome shotgun (WGS) entry which is preliminary data.</text>
</comment>
<organism evidence="2 3">
    <name type="scientific">Parachaetomium inaequale</name>
    <dbReference type="NCBI Taxonomy" id="2588326"/>
    <lineage>
        <taxon>Eukaryota</taxon>
        <taxon>Fungi</taxon>
        <taxon>Dikarya</taxon>
        <taxon>Ascomycota</taxon>
        <taxon>Pezizomycotina</taxon>
        <taxon>Sordariomycetes</taxon>
        <taxon>Sordariomycetidae</taxon>
        <taxon>Sordariales</taxon>
        <taxon>Chaetomiaceae</taxon>
        <taxon>Parachaetomium</taxon>
    </lineage>
</organism>
<sequence length="325" mass="35695">MACLLDFAFRKLIGVKGACPGMRTIKNTALPSLIDIAPAVWDLQYLQTMSAHAQVIPSIAAGIARLANARSASLREKLDMLTRQITLGSGSQELDGADAGATDEVKKRLWLLCQTRIRPEPIKRLFVTRQADENTANQPPSPLGLPGREPDIPPVYVDDFDFDSGALVAMENYGLVADHDQYAVFPETLPGPDYPELGALGQAGESYMAEGGEPASDEWTHSSEGDYFYTDGQGNVYPIEREAVSEDDQINWPSTPQLVGSDGFSQQPDEETEEYWIGGANQTYIMYHEDWSPDPGVYIRADDAADQQFLRPHPDDAPLDDWAGD</sequence>
<accession>A0AAN6SQB9</accession>
<dbReference type="Proteomes" id="UP001303115">
    <property type="component" value="Unassembled WGS sequence"/>
</dbReference>
<evidence type="ECO:0000256" key="1">
    <source>
        <dbReference type="SAM" id="MobiDB-lite"/>
    </source>
</evidence>